<comment type="subcellular location">
    <subcellularLocation>
        <location evidence="2">Cytoplasm</location>
    </subcellularLocation>
    <subcellularLocation>
        <location evidence="1">Nucleus</location>
    </subcellularLocation>
</comment>
<feature type="region of interest" description="Disordered" evidence="8">
    <location>
        <begin position="1"/>
        <end position="54"/>
    </location>
</feature>
<keyword evidence="9" id="KW-0812">Transmembrane</keyword>
<dbReference type="GO" id="GO:0005643">
    <property type="term" value="C:nuclear pore"/>
    <property type="evidence" value="ECO:0007669"/>
    <property type="project" value="TreeGrafter"/>
</dbReference>
<evidence type="ECO:0000256" key="3">
    <source>
        <dbReference type="ARBA" id="ARBA00009466"/>
    </source>
</evidence>
<feature type="non-terminal residue" evidence="10">
    <location>
        <position position="223"/>
    </location>
</feature>
<dbReference type="AlphaFoldDB" id="A0A427A251"/>
<name>A0A427A251_ENSVE</name>
<evidence type="ECO:0000256" key="5">
    <source>
        <dbReference type="ARBA" id="ARBA00022490"/>
    </source>
</evidence>
<dbReference type="GO" id="GO:0006611">
    <property type="term" value="P:protein export from nucleus"/>
    <property type="evidence" value="ECO:0007669"/>
    <property type="project" value="TreeGrafter"/>
</dbReference>
<feature type="compositionally biased region" description="Basic and acidic residues" evidence="8">
    <location>
        <begin position="1"/>
        <end position="11"/>
    </location>
</feature>
<proteinExistence type="inferred from homology"/>
<comment type="similarity">
    <text evidence="3">Belongs to the exportin family.</text>
</comment>
<dbReference type="Gene3D" id="1.25.10.10">
    <property type="entry name" value="Leucine-rich Repeat Variant"/>
    <property type="match status" value="1"/>
</dbReference>
<dbReference type="PANTHER" id="PTHR12596">
    <property type="entry name" value="EXPORTIN 4,7-RELATED"/>
    <property type="match status" value="1"/>
</dbReference>
<dbReference type="PANTHER" id="PTHR12596:SF1">
    <property type="entry name" value="EXPORTIN-4"/>
    <property type="match status" value="1"/>
</dbReference>
<evidence type="ECO:0000256" key="4">
    <source>
        <dbReference type="ARBA" id="ARBA00022448"/>
    </source>
</evidence>
<evidence type="ECO:0000256" key="1">
    <source>
        <dbReference type="ARBA" id="ARBA00004123"/>
    </source>
</evidence>
<organism evidence="10 11">
    <name type="scientific">Ensete ventricosum</name>
    <name type="common">Abyssinian banana</name>
    <name type="synonym">Musa ensete</name>
    <dbReference type="NCBI Taxonomy" id="4639"/>
    <lineage>
        <taxon>Eukaryota</taxon>
        <taxon>Viridiplantae</taxon>
        <taxon>Streptophyta</taxon>
        <taxon>Embryophyta</taxon>
        <taxon>Tracheophyta</taxon>
        <taxon>Spermatophyta</taxon>
        <taxon>Magnoliopsida</taxon>
        <taxon>Liliopsida</taxon>
        <taxon>Zingiberales</taxon>
        <taxon>Musaceae</taxon>
        <taxon>Ensete</taxon>
    </lineage>
</organism>
<dbReference type="GO" id="GO:0005049">
    <property type="term" value="F:nuclear export signal receptor activity"/>
    <property type="evidence" value="ECO:0007669"/>
    <property type="project" value="InterPro"/>
</dbReference>
<evidence type="ECO:0000256" key="7">
    <source>
        <dbReference type="ARBA" id="ARBA00023242"/>
    </source>
</evidence>
<protein>
    <submittedName>
        <fullName evidence="10">Uncharacterized protein</fullName>
    </submittedName>
</protein>
<gene>
    <name evidence="10" type="ORF">B296_00029267</name>
</gene>
<keyword evidence="6" id="KW-0653">Protein transport</keyword>
<reference evidence="10 11" key="1">
    <citation type="journal article" date="2014" name="Agronomy (Basel)">
        <title>A Draft Genome Sequence for Ensete ventricosum, the Drought-Tolerant Tree Against Hunger.</title>
        <authorList>
            <person name="Harrison J."/>
            <person name="Moore K.A."/>
            <person name="Paszkiewicz K."/>
            <person name="Jones T."/>
            <person name="Grant M."/>
            <person name="Ambacheew D."/>
            <person name="Muzemil S."/>
            <person name="Studholme D.J."/>
        </authorList>
    </citation>
    <scope>NUCLEOTIDE SEQUENCE [LARGE SCALE GENOMIC DNA]</scope>
</reference>
<dbReference type="InterPro" id="IPR044189">
    <property type="entry name" value="XPO4/7-like"/>
</dbReference>
<feature type="transmembrane region" description="Helical" evidence="9">
    <location>
        <begin position="120"/>
        <end position="142"/>
    </location>
</feature>
<dbReference type="InterPro" id="IPR011989">
    <property type="entry name" value="ARM-like"/>
</dbReference>
<evidence type="ECO:0000256" key="2">
    <source>
        <dbReference type="ARBA" id="ARBA00004496"/>
    </source>
</evidence>
<comment type="caution">
    <text evidence="10">The sequence shown here is derived from an EMBL/GenBank/DDBJ whole genome shotgun (WGS) entry which is preliminary data.</text>
</comment>
<keyword evidence="7" id="KW-0539">Nucleus</keyword>
<evidence type="ECO:0000256" key="6">
    <source>
        <dbReference type="ARBA" id="ARBA00022927"/>
    </source>
</evidence>
<dbReference type="GO" id="GO:0005737">
    <property type="term" value="C:cytoplasm"/>
    <property type="evidence" value="ECO:0007669"/>
    <property type="project" value="UniProtKB-SubCell"/>
</dbReference>
<keyword evidence="4" id="KW-0813">Transport</keyword>
<accession>A0A427A251</accession>
<dbReference type="Proteomes" id="UP000287651">
    <property type="component" value="Unassembled WGS sequence"/>
</dbReference>
<evidence type="ECO:0000256" key="8">
    <source>
        <dbReference type="SAM" id="MobiDB-lite"/>
    </source>
</evidence>
<keyword evidence="5" id="KW-0963">Cytoplasm</keyword>
<evidence type="ECO:0000313" key="11">
    <source>
        <dbReference type="Proteomes" id="UP000287651"/>
    </source>
</evidence>
<evidence type="ECO:0000313" key="10">
    <source>
        <dbReference type="EMBL" id="RRT70294.1"/>
    </source>
</evidence>
<sequence length="223" mass="24985">MPRLPAWERSDASSSRVGTKRRLSSPSEEGSLPVKNRSWATDHTGNRESAVPDGPRIDILSDWYIPPVSGGTDRNGEPCFEHYYGTGHEPCLVDFSSVSNEAESTDIAEVSLMKFLSSTLLNLLLVSLQVIYVGLHIVTPLISLELLKYPKLSCDYFALVSHLLEVYPEKVAQLNMEAFEHIVRTLDFGVRHQHWRKMLKMELAGSAADAILPLVLCEQDLYQ</sequence>
<evidence type="ECO:0000256" key="9">
    <source>
        <dbReference type="SAM" id="Phobius"/>
    </source>
</evidence>
<keyword evidence="9" id="KW-0472">Membrane</keyword>
<dbReference type="EMBL" id="AMZH03004067">
    <property type="protein sequence ID" value="RRT70294.1"/>
    <property type="molecule type" value="Genomic_DNA"/>
</dbReference>
<keyword evidence="9" id="KW-1133">Transmembrane helix</keyword>